<evidence type="ECO:0000256" key="2">
    <source>
        <dbReference type="ARBA" id="ARBA00013203"/>
    </source>
</evidence>
<accession>A0AA85KDB6</accession>
<dbReference type="Gene3D" id="3.30.200.20">
    <property type="entry name" value="Phosphorylase Kinase, domain 1"/>
    <property type="match status" value="1"/>
</dbReference>
<dbReference type="SUPFAM" id="SSF56112">
    <property type="entry name" value="Protein kinase-like (PK-like)"/>
    <property type="match status" value="1"/>
</dbReference>
<evidence type="ECO:0000256" key="9">
    <source>
        <dbReference type="ARBA" id="ARBA00049308"/>
    </source>
</evidence>
<evidence type="ECO:0000256" key="10">
    <source>
        <dbReference type="ARBA" id="ARBA00051680"/>
    </source>
</evidence>
<feature type="compositionally biased region" description="Low complexity" evidence="12">
    <location>
        <begin position="948"/>
        <end position="962"/>
    </location>
</feature>
<dbReference type="PROSITE" id="PS00108">
    <property type="entry name" value="PROTEIN_KINASE_ST"/>
    <property type="match status" value="1"/>
</dbReference>
<dbReference type="Gene3D" id="3.30.10.30">
    <property type="entry name" value="DYRK"/>
    <property type="match status" value="1"/>
</dbReference>
<dbReference type="InterPro" id="IPR042521">
    <property type="entry name" value="DYRK"/>
</dbReference>
<dbReference type="Proteomes" id="UP000050795">
    <property type="component" value="Unassembled WGS sequence"/>
</dbReference>
<feature type="compositionally biased region" description="Low complexity" evidence="12">
    <location>
        <begin position="340"/>
        <end position="353"/>
    </location>
</feature>
<keyword evidence="6" id="KW-0418">Kinase</keyword>
<organism evidence="14 15">
    <name type="scientific">Trichobilharzia regenti</name>
    <name type="common">Nasal bird schistosome</name>
    <dbReference type="NCBI Taxonomy" id="157069"/>
    <lineage>
        <taxon>Eukaryota</taxon>
        <taxon>Metazoa</taxon>
        <taxon>Spiralia</taxon>
        <taxon>Lophotrochozoa</taxon>
        <taxon>Platyhelminthes</taxon>
        <taxon>Trematoda</taxon>
        <taxon>Digenea</taxon>
        <taxon>Strigeidida</taxon>
        <taxon>Schistosomatoidea</taxon>
        <taxon>Schistosomatidae</taxon>
        <taxon>Trichobilharzia</taxon>
    </lineage>
</organism>
<evidence type="ECO:0000256" key="3">
    <source>
        <dbReference type="ARBA" id="ARBA00022527"/>
    </source>
</evidence>
<dbReference type="SMART" id="SM00220">
    <property type="entry name" value="S_TKc"/>
    <property type="match status" value="1"/>
</dbReference>
<evidence type="ECO:0000256" key="5">
    <source>
        <dbReference type="ARBA" id="ARBA00022741"/>
    </source>
</evidence>
<dbReference type="GO" id="GO:0005524">
    <property type="term" value="F:ATP binding"/>
    <property type="evidence" value="ECO:0007669"/>
    <property type="project" value="UniProtKB-UniRule"/>
</dbReference>
<evidence type="ECO:0000256" key="6">
    <source>
        <dbReference type="ARBA" id="ARBA00022777"/>
    </source>
</evidence>
<dbReference type="InterPro" id="IPR050494">
    <property type="entry name" value="Ser_Thr_dual-spec_kinase"/>
</dbReference>
<proteinExistence type="inferred from homology"/>
<dbReference type="InterPro" id="IPR000719">
    <property type="entry name" value="Prot_kinase_dom"/>
</dbReference>
<comment type="similarity">
    <text evidence="1">Belongs to the protein kinase superfamily. CMGC Ser/Thr protein kinase family. MNB/DYRK subfamily.</text>
</comment>
<dbReference type="PROSITE" id="PS00107">
    <property type="entry name" value="PROTEIN_KINASE_ATP"/>
    <property type="match status" value="1"/>
</dbReference>
<reference evidence="14" key="1">
    <citation type="submission" date="2022-06" db="EMBL/GenBank/DDBJ databases">
        <authorList>
            <person name="Berger JAMES D."/>
            <person name="Berger JAMES D."/>
        </authorList>
    </citation>
    <scope>NUCLEOTIDE SEQUENCE [LARGE SCALE GENOMIC DNA]</scope>
</reference>
<feature type="compositionally biased region" description="Low complexity" evidence="12">
    <location>
        <begin position="1538"/>
        <end position="1548"/>
    </location>
</feature>
<feature type="compositionally biased region" description="Polar residues" evidence="12">
    <location>
        <begin position="1549"/>
        <end position="1560"/>
    </location>
</feature>
<reference evidence="15" key="2">
    <citation type="submission" date="2023-11" db="UniProtKB">
        <authorList>
            <consortium name="WormBaseParasite"/>
        </authorList>
    </citation>
    <scope>IDENTIFICATION</scope>
</reference>
<evidence type="ECO:0000256" key="7">
    <source>
        <dbReference type="ARBA" id="ARBA00022840"/>
    </source>
</evidence>
<feature type="compositionally biased region" description="Low complexity" evidence="12">
    <location>
        <begin position="1373"/>
        <end position="1394"/>
    </location>
</feature>
<dbReference type="InterPro" id="IPR017441">
    <property type="entry name" value="Protein_kinase_ATP_BS"/>
</dbReference>
<keyword evidence="14" id="KW-1185">Reference proteome</keyword>
<feature type="domain" description="Protein kinase" evidence="13">
    <location>
        <begin position="168"/>
        <end position="613"/>
    </location>
</feature>
<dbReference type="PROSITE" id="PS50011">
    <property type="entry name" value="PROTEIN_KINASE_DOM"/>
    <property type="match status" value="1"/>
</dbReference>
<dbReference type="GO" id="GO:0005737">
    <property type="term" value="C:cytoplasm"/>
    <property type="evidence" value="ECO:0007669"/>
    <property type="project" value="TreeGrafter"/>
</dbReference>
<feature type="region of interest" description="Disordered" evidence="12">
    <location>
        <begin position="127"/>
        <end position="146"/>
    </location>
</feature>
<sequence length="1570" mass="175196">MPTQLDEKSVSNFDKLERPSMRNVAYSVAMDRLFQDVRHGEHPEGISPLEAVNLYRDSLSLHERKEILRYDKIFYVGCTAEKHSVSNCFQFPVQKPTNHMISQHFNDKMNNGSNHNINSNINTTTTTTTNNNNNINNHNNNSDDNQSMFNDSDNFYRIIQHDHIAYRYEILSLLGKGSFGQVVSAYDHMKGCKVALKIIRTEPRFTRQAREEIRILETLRDMRESYGNGTKNRYDFPVIHLYEYFTFRKHICMTFELLNINLYDLLKLNKFTGLPRDRVRRICFQVLKALQFIQKAGIIHCDLKPENVLLVWPQSPESENNTSTTTTHNNNNHSHHSGYQQKHQNHSNNKSNNDSASNLRSTYYSGAEQKDYVKLIDFGSSCFRKGQPYPYIQSRFYRAPEILLRLGYDEAIDTWSFGCLIAELINGLPLFPGEDEADQMACIMEVLGLPHPSLLRHSSQIDRYFIEYKCDKLKPSALEAYDKIGVRVNKDSVYLPRYCSIRYSMVDNSPQLLPGLSKRGGHVRGIPNSMPLLQAITQSRLRRYKRKDTRSVSNLTTTTTTTMNHISGHKMSEEEEAYMDEDNELVVNLVASCLSWLPNERIQSNKAIVHSWFNHFYHNHKTNSNNGNNGKSHTGFRSPLRVRSMEVSKFVSSKFMNELNERQLIHDYRNSRESLGKDAMMLNKPELVGPGAAGGGGGGLRNHGQQKASRLNMNTSHLFNLDVTGNNASLNDLTSVRNSFMIDAQVSPITAEEVKLAQRNSQITIVPRVPVQNQTDQSDYYSNTVSLIDSPIITSIKDLSQSLLTQPPQTATTTMSATKLNLTSSSSSSSSLSVSSAAVPATASASGRVTLVYSSSNNNNNNNNKNGNIELGNNRDGRLLAVNVITTTMTAAVPATITATNAMNAVATSNQNTTNINNACDDITISNTYNSLFKLTDNTTVGGYRRNSPSSRSSSSSSSTSSGAGSFDGINYTSVNDIKHKHQQSSSPLSFHPHHNAQGILTSLNDKNSSGNLLLKSYPTGYTKPDTIYQSKMILDRNTTTTNLNDTNGIGIVKPISGYIVNTYTTHDPNNISSISSSTNHKTKIITDTEPSSDTPTLLITTGGGQCCSASESTPHLPNLIKLNANYANSPISKIMNASNRYSYSNLHQPSMQSTLGASLSSSQVQAPFISSLRIDKPLNNSMHNIVNISKMKLSYDNQDDDQSDLSINNDGVKKRYSVPSRSRLIDIPQSEYEIPVTGNNTTTNNNNNNNRAGSVNDRYAKQDLHFIPVTSNAFSSITLTSNTFSPLSNTVTLSSSRNTTISNGPGLLHNFNTNSTLLHNSNSNNNASCKYPSALSYQRESHQNQFGGGNSSQYPQEQPRRYIATNRFSGGNSTSITPNTITNMNNNNNNNNNSNYRKLSDLTKPSMEYINAYDEGKNNDIIVYKNLVNGYPTQSVDTTITLPEIAPKPLNRTKMLLLNNNYNNNNGTASTTTTYNDNGSSSKIIYDTYNYEQSNPMKWRGNNSTNLYAPQPYSQPNMSESSSSTHRMITQRLPQHNNNNNNNNSNNGSMNCVNHTNGYVDQVQPYYAP</sequence>
<evidence type="ECO:0000256" key="4">
    <source>
        <dbReference type="ARBA" id="ARBA00022679"/>
    </source>
</evidence>
<feature type="binding site" evidence="11">
    <location>
        <position position="197"/>
    </location>
    <ligand>
        <name>ATP</name>
        <dbReference type="ChEBI" id="CHEBI:30616"/>
    </ligand>
</feature>
<dbReference type="PANTHER" id="PTHR24058:SF22">
    <property type="entry name" value="DUAL SPECIFICITY TYROSINE-PHOSPHORYLATION-REGULATED KINASE 4"/>
    <property type="match status" value="1"/>
</dbReference>
<evidence type="ECO:0000259" key="13">
    <source>
        <dbReference type="PROSITE" id="PS50011"/>
    </source>
</evidence>
<keyword evidence="3" id="KW-0723">Serine/threonine-protein kinase</keyword>
<keyword evidence="5 11" id="KW-0547">Nucleotide-binding</keyword>
<feature type="compositionally biased region" description="Polar residues" evidence="12">
    <location>
        <begin position="1507"/>
        <end position="1537"/>
    </location>
</feature>
<feature type="region of interest" description="Disordered" evidence="12">
    <location>
        <begin position="854"/>
        <end position="873"/>
    </location>
</feature>
<dbReference type="Gene3D" id="1.10.510.10">
    <property type="entry name" value="Transferase(Phosphotransferase) domain 1"/>
    <property type="match status" value="1"/>
</dbReference>
<evidence type="ECO:0000256" key="8">
    <source>
        <dbReference type="ARBA" id="ARBA00049003"/>
    </source>
</evidence>
<evidence type="ECO:0000313" key="15">
    <source>
        <dbReference type="WBParaSite" id="TREG1_80610.1"/>
    </source>
</evidence>
<keyword evidence="4" id="KW-0808">Transferase</keyword>
<comment type="catalytic activity">
    <reaction evidence="9">
        <text>L-threonyl-[protein] + ATP = O-phospho-L-threonyl-[protein] + ADP + H(+)</text>
        <dbReference type="Rhea" id="RHEA:46608"/>
        <dbReference type="Rhea" id="RHEA-COMP:11060"/>
        <dbReference type="Rhea" id="RHEA-COMP:11605"/>
        <dbReference type="ChEBI" id="CHEBI:15378"/>
        <dbReference type="ChEBI" id="CHEBI:30013"/>
        <dbReference type="ChEBI" id="CHEBI:30616"/>
        <dbReference type="ChEBI" id="CHEBI:61977"/>
        <dbReference type="ChEBI" id="CHEBI:456216"/>
        <dbReference type="EC" id="2.7.12.1"/>
    </reaction>
</comment>
<feature type="region of interest" description="Disordered" evidence="12">
    <location>
        <begin position="315"/>
        <end position="359"/>
    </location>
</feature>
<dbReference type="Pfam" id="PF00069">
    <property type="entry name" value="Pkinase"/>
    <property type="match status" value="2"/>
</dbReference>
<feature type="compositionally biased region" description="Low complexity" evidence="12">
    <location>
        <begin position="127"/>
        <end position="142"/>
    </location>
</feature>
<evidence type="ECO:0000313" key="14">
    <source>
        <dbReference type="Proteomes" id="UP000050795"/>
    </source>
</evidence>
<dbReference type="GO" id="GO:0004712">
    <property type="term" value="F:protein serine/threonine/tyrosine kinase activity"/>
    <property type="evidence" value="ECO:0007669"/>
    <property type="project" value="UniProtKB-EC"/>
</dbReference>
<feature type="region of interest" description="Disordered" evidence="12">
    <location>
        <begin position="1507"/>
        <end position="1570"/>
    </location>
</feature>
<comment type="catalytic activity">
    <reaction evidence="10">
        <text>L-tyrosyl-[protein] + ATP = O-phospho-L-tyrosyl-[protein] + ADP + H(+)</text>
        <dbReference type="Rhea" id="RHEA:10596"/>
        <dbReference type="Rhea" id="RHEA-COMP:10136"/>
        <dbReference type="Rhea" id="RHEA-COMP:20101"/>
        <dbReference type="ChEBI" id="CHEBI:15378"/>
        <dbReference type="ChEBI" id="CHEBI:30616"/>
        <dbReference type="ChEBI" id="CHEBI:46858"/>
        <dbReference type="ChEBI" id="CHEBI:61978"/>
        <dbReference type="ChEBI" id="CHEBI:456216"/>
        <dbReference type="EC" id="2.7.12.1"/>
    </reaction>
</comment>
<dbReference type="PANTHER" id="PTHR24058">
    <property type="entry name" value="DUAL SPECIFICITY PROTEIN KINASE"/>
    <property type="match status" value="1"/>
</dbReference>
<evidence type="ECO:0000256" key="11">
    <source>
        <dbReference type="PROSITE-ProRule" id="PRU10141"/>
    </source>
</evidence>
<feature type="region of interest" description="Disordered" evidence="12">
    <location>
        <begin position="1367"/>
        <end position="1394"/>
    </location>
</feature>
<evidence type="ECO:0000256" key="1">
    <source>
        <dbReference type="ARBA" id="ARBA00008867"/>
    </source>
</evidence>
<dbReference type="WBParaSite" id="TREG1_80610.1">
    <property type="protein sequence ID" value="TREG1_80610.1"/>
    <property type="gene ID" value="TREG1_80610"/>
</dbReference>
<feature type="compositionally biased region" description="Low complexity" evidence="12">
    <location>
        <begin position="857"/>
        <end position="872"/>
    </location>
</feature>
<dbReference type="InterPro" id="IPR011009">
    <property type="entry name" value="Kinase-like_dom_sf"/>
</dbReference>
<keyword evidence="7 11" id="KW-0067">ATP-binding</keyword>
<name>A0AA85KDB6_TRIRE</name>
<dbReference type="InterPro" id="IPR008271">
    <property type="entry name" value="Ser/Thr_kinase_AS"/>
</dbReference>
<protein>
    <recommendedName>
        <fullName evidence="2">dual-specificity kinase</fullName>
        <ecNumber evidence="2">2.7.12.1</ecNumber>
    </recommendedName>
</protein>
<evidence type="ECO:0000256" key="12">
    <source>
        <dbReference type="SAM" id="MobiDB-lite"/>
    </source>
</evidence>
<dbReference type="GO" id="GO:0005856">
    <property type="term" value="C:cytoskeleton"/>
    <property type="evidence" value="ECO:0007669"/>
    <property type="project" value="TreeGrafter"/>
</dbReference>
<feature type="compositionally biased region" description="Low complexity" evidence="12">
    <location>
        <begin position="317"/>
        <end position="332"/>
    </location>
</feature>
<dbReference type="GO" id="GO:0004674">
    <property type="term" value="F:protein serine/threonine kinase activity"/>
    <property type="evidence" value="ECO:0007669"/>
    <property type="project" value="UniProtKB-KW"/>
</dbReference>
<comment type="catalytic activity">
    <reaction evidence="8">
        <text>L-seryl-[protein] + ATP = O-phospho-L-seryl-[protein] + ADP + H(+)</text>
        <dbReference type="Rhea" id="RHEA:17989"/>
        <dbReference type="Rhea" id="RHEA-COMP:9863"/>
        <dbReference type="Rhea" id="RHEA-COMP:11604"/>
        <dbReference type="ChEBI" id="CHEBI:15378"/>
        <dbReference type="ChEBI" id="CHEBI:29999"/>
        <dbReference type="ChEBI" id="CHEBI:30616"/>
        <dbReference type="ChEBI" id="CHEBI:83421"/>
        <dbReference type="ChEBI" id="CHEBI:456216"/>
        <dbReference type="EC" id="2.7.12.1"/>
    </reaction>
</comment>
<dbReference type="EC" id="2.7.12.1" evidence="2"/>
<feature type="region of interest" description="Disordered" evidence="12">
    <location>
        <begin position="939"/>
        <end position="966"/>
    </location>
</feature>